<reference evidence="2 3" key="1">
    <citation type="journal article" date="2015" name="Fungal Genet. Biol.">
        <title>Evolution of novel wood decay mechanisms in Agaricales revealed by the genome sequences of Fistulina hepatica and Cylindrobasidium torrendii.</title>
        <authorList>
            <person name="Floudas D."/>
            <person name="Held B.W."/>
            <person name="Riley R."/>
            <person name="Nagy L.G."/>
            <person name="Koehler G."/>
            <person name="Ransdell A.S."/>
            <person name="Younus H."/>
            <person name="Chow J."/>
            <person name="Chiniquy J."/>
            <person name="Lipzen A."/>
            <person name="Tritt A."/>
            <person name="Sun H."/>
            <person name="Haridas S."/>
            <person name="LaButti K."/>
            <person name="Ohm R.A."/>
            <person name="Kues U."/>
            <person name="Blanchette R.A."/>
            <person name="Grigoriev I.V."/>
            <person name="Minto R.E."/>
            <person name="Hibbett D.S."/>
        </authorList>
    </citation>
    <scope>NUCLEOTIDE SEQUENCE [LARGE SCALE GENOMIC DNA]</scope>
    <source>
        <strain evidence="2 3">FP15055 ss-10</strain>
    </source>
</reference>
<evidence type="ECO:0000256" key="1">
    <source>
        <dbReference type="SAM" id="Coils"/>
    </source>
</evidence>
<keyword evidence="1" id="KW-0175">Coiled coil</keyword>
<organism evidence="2 3">
    <name type="scientific">Cylindrobasidium torrendii FP15055 ss-10</name>
    <dbReference type="NCBI Taxonomy" id="1314674"/>
    <lineage>
        <taxon>Eukaryota</taxon>
        <taxon>Fungi</taxon>
        <taxon>Dikarya</taxon>
        <taxon>Basidiomycota</taxon>
        <taxon>Agaricomycotina</taxon>
        <taxon>Agaricomycetes</taxon>
        <taxon>Agaricomycetidae</taxon>
        <taxon>Agaricales</taxon>
        <taxon>Marasmiineae</taxon>
        <taxon>Physalacriaceae</taxon>
        <taxon>Cylindrobasidium</taxon>
    </lineage>
</organism>
<evidence type="ECO:0000313" key="2">
    <source>
        <dbReference type="EMBL" id="KIY62011.1"/>
    </source>
</evidence>
<dbReference type="AlphaFoldDB" id="A0A0D7AXK5"/>
<feature type="coiled-coil region" evidence="1">
    <location>
        <begin position="42"/>
        <end position="76"/>
    </location>
</feature>
<gene>
    <name evidence="2" type="ORF">CYLTODRAFT_459364</name>
</gene>
<proteinExistence type="predicted"/>
<keyword evidence="3" id="KW-1185">Reference proteome</keyword>
<name>A0A0D7AXK5_9AGAR</name>
<protein>
    <submittedName>
        <fullName evidence="2">Uncharacterized protein</fullName>
    </submittedName>
</protein>
<sequence length="247" mass="27161">MLIQQSSQSTEGLAHQILELCRDLEAFKGSTKCAFQERDDKIDTLQRELADTKNMCDALQLELADNKNVRDALQLELANNKIMCDALQLDTKDVCDALRATIDVQRLELSDARASIVALEQQTAEGIQQGDSRVLAQLTSSLEDSAALLAAESLILRCDVQEQRAEIDALQALEIESSVATLDSRSEQLREDFEVQKRAVSGLELGISGGFPQAGKSSAWATRSEISMTESPSAIWDTAWLFVSQKL</sequence>
<accession>A0A0D7AXK5</accession>
<dbReference type="EMBL" id="KN880836">
    <property type="protein sequence ID" value="KIY62011.1"/>
    <property type="molecule type" value="Genomic_DNA"/>
</dbReference>
<dbReference type="Proteomes" id="UP000054007">
    <property type="component" value="Unassembled WGS sequence"/>
</dbReference>
<evidence type="ECO:0000313" key="3">
    <source>
        <dbReference type="Proteomes" id="UP000054007"/>
    </source>
</evidence>